<accession>A0A0L8I3T4</accession>
<evidence type="ECO:0000256" key="1">
    <source>
        <dbReference type="SAM" id="MobiDB-lite"/>
    </source>
</evidence>
<sequence>MALKPVLRNKVDELFLHWLSEPDTQQLLRQNLLQIAKGDIIPQLLPVLGVESSPRGIRTTPRICPGSPPCAPVIGKVSSPRSPRRTYLSKSVSTSTTSTHVQVSRMHLPRG</sequence>
<name>A0A0L8I3T4_OCTBM</name>
<feature type="compositionally biased region" description="Low complexity" evidence="1">
    <location>
        <begin position="89"/>
        <end position="104"/>
    </location>
</feature>
<reference evidence="2" key="1">
    <citation type="submission" date="2015-07" db="EMBL/GenBank/DDBJ databases">
        <title>MeaNS - Measles Nucleotide Surveillance Program.</title>
        <authorList>
            <person name="Tran T."/>
            <person name="Druce J."/>
        </authorList>
    </citation>
    <scope>NUCLEOTIDE SEQUENCE</scope>
    <source>
        <strain evidence="2">UCB-OBI-ISO-001</strain>
        <tissue evidence="2">Gonad</tissue>
    </source>
</reference>
<protein>
    <submittedName>
        <fullName evidence="2">Uncharacterized protein</fullName>
    </submittedName>
</protein>
<dbReference type="AlphaFoldDB" id="A0A0L8I3T4"/>
<organism evidence="2">
    <name type="scientific">Octopus bimaculoides</name>
    <name type="common">California two-spotted octopus</name>
    <dbReference type="NCBI Taxonomy" id="37653"/>
    <lineage>
        <taxon>Eukaryota</taxon>
        <taxon>Metazoa</taxon>
        <taxon>Spiralia</taxon>
        <taxon>Lophotrochozoa</taxon>
        <taxon>Mollusca</taxon>
        <taxon>Cephalopoda</taxon>
        <taxon>Coleoidea</taxon>
        <taxon>Octopodiformes</taxon>
        <taxon>Octopoda</taxon>
        <taxon>Incirrata</taxon>
        <taxon>Octopodidae</taxon>
        <taxon>Octopus</taxon>
    </lineage>
</organism>
<dbReference type="EMBL" id="KQ416627">
    <property type="protein sequence ID" value="KOF96132.1"/>
    <property type="molecule type" value="Genomic_DNA"/>
</dbReference>
<evidence type="ECO:0000313" key="2">
    <source>
        <dbReference type="EMBL" id="KOF96132.1"/>
    </source>
</evidence>
<proteinExistence type="predicted"/>
<feature type="region of interest" description="Disordered" evidence="1">
    <location>
        <begin position="71"/>
        <end position="111"/>
    </location>
</feature>
<gene>
    <name evidence="2" type="ORF">OCBIM_22036243mg</name>
</gene>
<dbReference type="STRING" id="37653.A0A0L8I3T4"/>